<dbReference type="PANTHER" id="PTHR43252:SF6">
    <property type="entry name" value="NEGATIVE TRANSCRIPTION REGULATOR PADR"/>
    <property type="match status" value="1"/>
</dbReference>
<dbReference type="EMBL" id="JAWJAY010000001">
    <property type="protein sequence ID" value="MDV2884636.1"/>
    <property type="molecule type" value="Genomic_DNA"/>
</dbReference>
<accession>A0AAJ2KTC3</accession>
<dbReference type="Pfam" id="PF10400">
    <property type="entry name" value="Vir_act_alpha_C"/>
    <property type="match status" value="1"/>
</dbReference>
<dbReference type="InterPro" id="IPR005149">
    <property type="entry name" value="Tscrpt_reg_PadR_N"/>
</dbReference>
<feature type="domain" description="Transcription regulator PadR N-terminal" evidence="1">
    <location>
        <begin position="7"/>
        <end position="79"/>
    </location>
</feature>
<comment type="caution">
    <text evidence="3">The sequence shown here is derived from an EMBL/GenBank/DDBJ whole genome shotgun (WGS) entry which is preliminary data.</text>
</comment>
<dbReference type="RefSeq" id="WP_323466096.1">
    <property type="nucleotide sequence ID" value="NZ_CP144224.1"/>
</dbReference>
<sequence length="184" mass="21870">MSLRFGILGLLKYESMTGYDLQKTFNSSLQFMWNAKTSQIYRELKTLESQQLVSSSVIEQESKFDRKVYTITTKGNKAFLSWMQKFPQDLNAPIRDEFIMRIFFSEFIDDDEVSFEIRRYQKQQEDLLQILYVIQKQAQLDAKENGHERSLFYWLLSIKRAMKSIEAEKEWAKESLALIECRKG</sequence>
<dbReference type="SUPFAM" id="SSF46785">
    <property type="entry name" value="Winged helix' DNA-binding domain"/>
    <property type="match status" value="1"/>
</dbReference>
<dbReference type="Pfam" id="PF03551">
    <property type="entry name" value="PadR"/>
    <property type="match status" value="1"/>
</dbReference>
<evidence type="ECO:0000313" key="3">
    <source>
        <dbReference type="EMBL" id="MDV2884636.1"/>
    </source>
</evidence>
<reference evidence="3" key="1">
    <citation type="submission" date="2023-10" db="EMBL/GenBank/DDBJ databases">
        <title>Screening of Alkalihalophilus pseudofirmusBZ-TG-HK211 and Its Alleviation of Salt Stress on Rapeseed Growth.</title>
        <authorList>
            <person name="Zhao B."/>
            <person name="Guo T."/>
        </authorList>
    </citation>
    <scope>NUCLEOTIDE SEQUENCE</scope>
    <source>
        <strain evidence="3">BZ-TG-HK211</strain>
    </source>
</reference>
<dbReference type="InterPro" id="IPR036390">
    <property type="entry name" value="WH_DNA-bd_sf"/>
</dbReference>
<evidence type="ECO:0000313" key="4">
    <source>
        <dbReference type="Proteomes" id="UP001285636"/>
    </source>
</evidence>
<dbReference type="AlphaFoldDB" id="A0AAJ2KTC3"/>
<evidence type="ECO:0000259" key="1">
    <source>
        <dbReference type="Pfam" id="PF03551"/>
    </source>
</evidence>
<dbReference type="Gene3D" id="6.10.140.190">
    <property type="match status" value="1"/>
</dbReference>
<evidence type="ECO:0000259" key="2">
    <source>
        <dbReference type="Pfam" id="PF10400"/>
    </source>
</evidence>
<name>A0AAJ2KTC3_ALKPS</name>
<dbReference type="Proteomes" id="UP001285636">
    <property type="component" value="Unassembled WGS sequence"/>
</dbReference>
<dbReference type="InterPro" id="IPR018309">
    <property type="entry name" value="Tscrpt_reg_PadR_C"/>
</dbReference>
<dbReference type="PANTHER" id="PTHR43252">
    <property type="entry name" value="TRANSCRIPTIONAL REGULATOR YQJI"/>
    <property type="match status" value="1"/>
</dbReference>
<dbReference type="InterPro" id="IPR036388">
    <property type="entry name" value="WH-like_DNA-bd_sf"/>
</dbReference>
<proteinExistence type="predicted"/>
<feature type="domain" description="Transcription regulator PadR C-terminal" evidence="2">
    <location>
        <begin position="94"/>
        <end position="179"/>
    </location>
</feature>
<gene>
    <name evidence="3" type="ORF">RYX45_05555</name>
</gene>
<protein>
    <submittedName>
        <fullName evidence="3">PadR family transcriptional regulator</fullName>
    </submittedName>
</protein>
<dbReference type="Gene3D" id="1.10.10.10">
    <property type="entry name" value="Winged helix-like DNA-binding domain superfamily/Winged helix DNA-binding domain"/>
    <property type="match status" value="1"/>
</dbReference>
<organism evidence="3 4">
    <name type="scientific">Alkalihalophilus pseudofirmus</name>
    <name type="common">Bacillus pseudofirmus</name>
    <dbReference type="NCBI Taxonomy" id="79885"/>
    <lineage>
        <taxon>Bacteria</taxon>
        <taxon>Bacillati</taxon>
        <taxon>Bacillota</taxon>
        <taxon>Bacilli</taxon>
        <taxon>Bacillales</taxon>
        <taxon>Bacillaceae</taxon>
        <taxon>Alkalihalophilus</taxon>
    </lineage>
</organism>